<evidence type="ECO:0000256" key="2">
    <source>
        <dbReference type="ARBA" id="ARBA00023315"/>
    </source>
</evidence>
<dbReference type="AlphaFoldDB" id="A0A1M5ML82"/>
<reference evidence="6" key="1">
    <citation type="submission" date="2016-11" db="EMBL/GenBank/DDBJ databases">
        <authorList>
            <person name="Varghese N."/>
            <person name="Submissions S."/>
        </authorList>
    </citation>
    <scope>NUCLEOTIDE SEQUENCE [LARGE SCALE GENOMIC DNA]</scope>
    <source>
        <strain evidence="6">DSM 22638</strain>
    </source>
</reference>
<dbReference type="InterPro" id="IPR051531">
    <property type="entry name" value="N-acetyltransferase"/>
</dbReference>
<protein>
    <submittedName>
        <fullName evidence="5">Ribosomal-protein-alanine N-acetyltransferase</fullName>
    </submittedName>
</protein>
<dbReference type="EMBL" id="FQWL01000003">
    <property type="protein sequence ID" value="SHG78006.1"/>
    <property type="molecule type" value="Genomic_DNA"/>
</dbReference>
<dbReference type="Gene3D" id="3.40.630.30">
    <property type="match status" value="1"/>
</dbReference>
<evidence type="ECO:0000256" key="1">
    <source>
        <dbReference type="ARBA" id="ARBA00022679"/>
    </source>
</evidence>
<dbReference type="STRING" id="570519.SAMN04488116_2508"/>
<proteinExistence type="inferred from homology"/>
<dbReference type="GO" id="GO:0016747">
    <property type="term" value="F:acyltransferase activity, transferring groups other than amino-acyl groups"/>
    <property type="evidence" value="ECO:0007669"/>
    <property type="project" value="InterPro"/>
</dbReference>
<feature type="domain" description="N-acetyltransferase" evidence="4">
    <location>
        <begin position="10"/>
        <end position="176"/>
    </location>
</feature>
<dbReference type="PANTHER" id="PTHR43792">
    <property type="entry name" value="GNAT FAMILY, PUTATIVE (AFU_ORTHOLOGUE AFUA_3G00765)-RELATED-RELATED"/>
    <property type="match status" value="1"/>
</dbReference>
<dbReference type="Proteomes" id="UP000184532">
    <property type="component" value="Unassembled WGS sequence"/>
</dbReference>
<dbReference type="PROSITE" id="PS51186">
    <property type="entry name" value="GNAT"/>
    <property type="match status" value="1"/>
</dbReference>
<dbReference type="SUPFAM" id="SSF55729">
    <property type="entry name" value="Acyl-CoA N-acyltransferases (Nat)"/>
    <property type="match status" value="1"/>
</dbReference>
<keyword evidence="1 5" id="KW-0808">Transferase</keyword>
<dbReference type="PANTHER" id="PTHR43792:SF8">
    <property type="entry name" value="[RIBOSOMAL PROTEIN US5]-ALANINE N-ACETYLTRANSFERASE"/>
    <property type="match status" value="1"/>
</dbReference>
<keyword evidence="2" id="KW-0012">Acyltransferase</keyword>
<dbReference type="Pfam" id="PF13302">
    <property type="entry name" value="Acetyltransf_3"/>
    <property type="match status" value="1"/>
</dbReference>
<dbReference type="RefSeq" id="WP_245812823.1">
    <property type="nucleotide sequence ID" value="NZ_FQWL01000003.1"/>
</dbReference>
<evidence type="ECO:0000313" key="6">
    <source>
        <dbReference type="Proteomes" id="UP000184532"/>
    </source>
</evidence>
<keyword evidence="6" id="KW-1185">Reference proteome</keyword>
<evidence type="ECO:0000313" key="5">
    <source>
        <dbReference type="EMBL" id="SHG78006.1"/>
    </source>
</evidence>
<sequence length="186" mass="21095">MASTIEFENYSISPIQEKDAWRLCDFVVSNSERLKTYFPKTLEQNLTPTLSELFVGAKTKAFRQGHEFLFTIKENSGRTIIGFVYIKDLAKDLNQGELAYCMSYRYEGKGIMGRAIKELVSWSFAHGLKTLQIVVHDSNLASIRVAEKNGFTWVRQLPNDHTTGSGEVLDMELYELAGLPAQTDEK</sequence>
<evidence type="ECO:0000256" key="3">
    <source>
        <dbReference type="ARBA" id="ARBA00038502"/>
    </source>
</evidence>
<dbReference type="InterPro" id="IPR000182">
    <property type="entry name" value="GNAT_dom"/>
</dbReference>
<evidence type="ECO:0000259" key="4">
    <source>
        <dbReference type="PROSITE" id="PS51186"/>
    </source>
</evidence>
<organism evidence="5 6">
    <name type="scientific">Flagellimonas flava</name>
    <dbReference type="NCBI Taxonomy" id="570519"/>
    <lineage>
        <taxon>Bacteria</taxon>
        <taxon>Pseudomonadati</taxon>
        <taxon>Bacteroidota</taxon>
        <taxon>Flavobacteriia</taxon>
        <taxon>Flavobacteriales</taxon>
        <taxon>Flavobacteriaceae</taxon>
        <taxon>Flagellimonas</taxon>
    </lineage>
</organism>
<accession>A0A1M5ML82</accession>
<gene>
    <name evidence="5" type="ORF">SAMN04488116_2508</name>
</gene>
<comment type="similarity">
    <text evidence="3">Belongs to the acetyltransferase family. RimJ subfamily.</text>
</comment>
<name>A0A1M5ML82_9FLAO</name>
<dbReference type="InterPro" id="IPR016181">
    <property type="entry name" value="Acyl_CoA_acyltransferase"/>
</dbReference>